<dbReference type="GO" id="GO:0015807">
    <property type="term" value="P:L-amino acid transport"/>
    <property type="evidence" value="ECO:0007669"/>
    <property type="project" value="TreeGrafter"/>
</dbReference>
<reference evidence="7" key="1">
    <citation type="submission" date="2020-08" db="EMBL/GenBank/DDBJ databases">
        <title>Sulfitobacter aestuariivivens sp. nov., isolated from a tidal flat.</title>
        <authorList>
            <person name="Park S."/>
            <person name="Yoon J.-H."/>
        </authorList>
    </citation>
    <scope>NUCLEOTIDE SEQUENCE</scope>
    <source>
        <strain evidence="7">TSTF-M16</strain>
    </source>
</reference>
<dbReference type="InterPro" id="IPR003439">
    <property type="entry name" value="ABC_transporter-like_ATP-bd"/>
</dbReference>
<dbReference type="PROSITE" id="PS00211">
    <property type="entry name" value="ABC_TRANSPORTER_1"/>
    <property type="match status" value="1"/>
</dbReference>
<name>A0A927D366_9RHOB</name>
<dbReference type="GO" id="GO:0005524">
    <property type="term" value="F:ATP binding"/>
    <property type="evidence" value="ECO:0007669"/>
    <property type="project" value="UniProtKB-KW"/>
</dbReference>
<dbReference type="CDD" id="cd03224">
    <property type="entry name" value="ABC_TM1139_LivF_branched"/>
    <property type="match status" value="1"/>
</dbReference>
<dbReference type="Proteomes" id="UP000635142">
    <property type="component" value="Unassembled WGS sequence"/>
</dbReference>
<proteinExistence type="inferred from homology"/>
<evidence type="ECO:0000256" key="1">
    <source>
        <dbReference type="ARBA" id="ARBA00005417"/>
    </source>
</evidence>
<protein>
    <submittedName>
        <fullName evidence="7">ABC transporter ATP-binding protein</fullName>
    </submittedName>
</protein>
<evidence type="ECO:0000313" key="7">
    <source>
        <dbReference type="EMBL" id="MBD3664175.1"/>
    </source>
</evidence>
<comment type="similarity">
    <text evidence="1">Belongs to the ABC transporter superfamily.</text>
</comment>
<dbReference type="PANTHER" id="PTHR43820:SF5">
    <property type="entry name" value="HIGH-AFFINITY BRANCHED-CHAIN AMINO ACID TRANSPORT ATP-BINDING PROTEIN"/>
    <property type="match status" value="1"/>
</dbReference>
<dbReference type="InterPro" id="IPR027417">
    <property type="entry name" value="P-loop_NTPase"/>
</dbReference>
<evidence type="ECO:0000256" key="3">
    <source>
        <dbReference type="ARBA" id="ARBA00022741"/>
    </source>
</evidence>
<keyword evidence="4 7" id="KW-0067">ATP-binding</keyword>
<keyword evidence="8" id="KW-1185">Reference proteome</keyword>
<dbReference type="InterPro" id="IPR003593">
    <property type="entry name" value="AAA+_ATPase"/>
</dbReference>
<dbReference type="RefSeq" id="WP_191075079.1">
    <property type="nucleotide sequence ID" value="NZ_JACTAG010000001.1"/>
</dbReference>
<dbReference type="Pfam" id="PF00005">
    <property type="entry name" value="ABC_tran"/>
    <property type="match status" value="1"/>
</dbReference>
<keyword evidence="3" id="KW-0547">Nucleotide-binding</keyword>
<dbReference type="AlphaFoldDB" id="A0A927D366"/>
<gene>
    <name evidence="7" type="ORF">H9Q16_09600</name>
</gene>
<dbReference type="SUPFAM" id="SSF52540">
    <property type="entry name" value="P-loop containing nucleoside triphosphate hydrolases"/>
    <property type="match status" value="1"/>
</dbReference>
<keyword evidence="5" id="KW-0029">Amino-acid transport</keyword>
<organism evidence="7 8">
    <name type="scientific">Sulfitobacter aestuariivivens</name>
    <dbReference type="NCBI Taxonomy" id="2766981"/>
    <lineage>
        <taxon>Bacteria</taxon>
        <taxon>Pseudomonadati</taxon>
        <taxon>Pseudomonadota</taxon>
        <taxon>Alphaproteobacteria</taxon>
        <taxon>Rhodobacterales</taxon>
        <taxon>Roseobacteraceae</taxon>
        <taxon>Sulfitobacter</taxon>
    </lineage>
</organism>
<dbReference type="InterPro" id="IPR052156">
    <property type="entry name" value="BCAA_Transport_ATP-bd_LivF"/>
</dbReference>
<evidence type="ECO:0000313" key="8">
    <source>
        <dbReference type="Proteomes" id="UP000635142"/>
    </source>
</evidence>
<dbReference type="InterPro" id="IPR017871">
    <property type="entry name" value="ABC_transporter-like_CS"/>
</dbReference>
<evidence type="ECO:0000256" key="2">
    <source>
        <dbReference type="ARBA" id="ARBA00022448"/>
    </source>
</evidence>
<dbReference type="SMART" id="SM00382">
    <property type="entry name" value="AAA"/>
    <property type="match status" value="1"/>
</dbReference>
<dbReference type="EMBL" id="JACTAG010000001">
    <property type="protein sequence ID" value="MBD3664175.1"/>
    <property type="molecule type" value="Genomic_DNA"/>
</dbReference>
<dbReference type="Gene3D" id="3.40.50.300">
    <property type="entry name" value="P-loop containing nucleotide triphosphate hydrolases"/>
    <property type="match status" value="1"/>
</dbReference>
<evidence type="ECO:0000256" key="4">
    <source>
        <dbReference type="ARBA" id="ARBA00022840"/>
    </source>
</evidence>
<evidence type="ECO:0000259" key="6">
    <source>
        <dbReference type="PROSITE" id="PS50893"/>
    </source>
</evidence>
<sequence>MALLETQALTANYGDFQALFGVDITLERGETVAIIGANGAGKTTLMRSLSGVLQNAPEQIQHKGTPVGALPADTIMKRGIAMVPEGRRLFRSLSVEENLVIGGQHKGGADFGDRLDSLIARITGAPDPALLAGGHDGQGYWTLDTIYELFPILRERRHTPGTALSGGQQQMVAIGRALMSNPDVLLCDEISLGLAPVVIKDIYAALPKIKETGASVIVVEQDIGQAMRVADRVYCMMEGRVTLSGRSSEISREAIHEAYFGATA</sequence>
<feature type="domain" description="ABC transporter" evidence="6">
    <location>
        <begin position="4"/>
        <end position="263"/>
    </location>
</feature>
<dbReference type="PROSITE" id="PS50893">
    <property type="entry name" value="ABC_TRANSPORTER_2"/>
    <property type="match status" value="1"/>
</dbReference>
<dbReference type="GO" id="GO:0015658">
    <property type="term" value="F:branched-chain amino acid transmembrane transporter activity"/>
    <property type="evidence" value="ECO:0007669"/>
    <property type="project" value="TreeGrafter"/>
</dbReference>
<evidence type="ECO:0000256" key="5">
    <source>
        <dbReference type="ARBA" id="ARBA00022970"/>
    </source>
</evidence>
<dbReference type="GO" id="GO:0016887">
    <property type="term" value="F:ATP hydrolysis activity"/>
    <property type="evidence" value="ECO:0007669"/>
    <property type="project" value="InterPro"/>
</dbReference>
<comment type="caution">
    <text evidence="7">The sequence shown here is derived from an EMBL/GenBank/DDBJ whole genome shotgun (WGS) entry which is preliminary data.</text>
</comment>
<accession>A0A927D366</accession>
<dbReference type="PANTHER" id="PTHR43820">
    <property type="entry name" value="HIGH-AFFINITY BRANCHED-CHAIN AMINO ACID TRANSPORT ATP-BINDING PROTEIN LIVF"/>
    <property type="match status" value="1"/>
</dbReference>
<keyword evidence="2" id="KW-0813">Transport</keyword>